<feature type="domain" description="Putative regulatory protein FmdB zinc ribbon" evidence="2">
    <location>
        <begin position="1"/>
        <end position="41"/>
    </location>
</feature>
<dbReference type="AlphaFoldDB" id="A0A1F5R2Z7"/>
<dbReference type="Pfam" id="PF09723">
    <property type="entry name" value="Zn_ribbon_8"/>
    <property type="match status" value="1"/>
</dbReference>
<feature type="region of interest" description="Disordered" evidence="1">
    <location>
        <begin position="64"/>
        <end position="90"/>
    </location>
</feature>
<feature type="compositionally biased region" description="Polar residues" evidence="1">
    <location>
        <begin position="81"/>
        <end position="90"/>
    </location>
</feature>
<dbReference type="Proteomes" id="UP000177230">
    <property type="component" value="Unassembled WGS sequence"/>
</dbReference>
<gene>
    <name evidence="3" type="ORF">A2024_00770</name>
</gene>
<dbReference type="PANTHER" id="PTHR34404">
    <property type="entry name" value="REGULATORY PROTEIN, FMDB FAMILY"/>
    <property type="match status" value="1"/>
</dbReference>
<protein>
    <recommendedName>
        <fullName evidence="2">Putative regulatory protein FmdB zinc ribbon domain-containing protein</fullName>
    </recommendedName>
</protein>
<proteinExistence type="predicted"/>
<evidence type="ECO:0000313" key="3">
    <source>
        <dbReference type="EMBL" id="OGF08796.1"/>
    </source>
</evidence>
<sequence length="90" mass="9967">MPTYEYECNLCNHRFEQFQSIKDKPLKKCPKCGGKVERLLGGGVGLLFKGSGFYITDNRSSEYRRQAKSEAGGTPAKVENKSTTSEGGKK</sequence>
<dbReference type="PANTHER" id="PTHR34404:SF2">
    <property type="entry name" value="CONSERVED SERINE RICH PROTEIN"/>
    <property type="match status" value="1"/>
</dbReference>
<evidence type="ECO:0000259" key="2">
    <source>
        <dbReference type="SMART" id="SM00834"/>
    </source>
</evidence>
<organism evidence="3 4">
    <name type="scientific">Candidatus Edwardsbacteria bacterium GWF2_54_11</name>
    <dbReference type="NCBI Taxonomy" id="1817851"/>
    <lineage>
        <taxon>Bacteria</taxon>
        <taxon>Candidatus Edwardsiibacteriota</taxon>
    </lineage>
</organism>
<comment type="caution">
    <text evidence="3">The sequence shown here is derived from an EMBL/GenBank/DDBJ whole genome shotgun (WGS) entry which is preliminary data.</text>
</comment>
<dbReference type="InterPro" id="IPR013429">
    <property type="entry name" value="Regulatory_FmdB_Zinc_ribbon"/>
</dbReference>
<evidence type="ECO:0000256" key="1">
    <source>
        <dbReference type="SAM" id="MobiDB-lite"/>
    </source>
</evidence>
<dbReference type="NCBIfam" id="TIGR02605">
    <property type="entry name" value="CxxC_CxxC_SSSS"/>
    <property type="match status" value="1"/>
</dbReference>
<evidence type="ECO:0000313" key="4">
    <source>
        <dbReference type="Proteomes" id="UP000177230"/>
    </source>
</evidence>
<accession>A0A1F5R2Z7</accession>
<name>A0A1F5R2Z7_9BACT</name>
<dbReference type="EMBL" id="MFFM01000046">
    <property type="protein sequence ID" value="OGF08796.1"/>
    <property type="molecule type" value="Genomic_DNA"/>
</dbReference>
<dbReference type="SMART" id="SM00834">
    <property type="entry name" value="CxxC_CXXC_SSSS"/>
    <property type="match status" value="1"/>
</dbReference>
<reference evidence="3 4" key="1">
    <citation type="journal article" date="2016" name="Nat. Commun.">
        <title>Thousands of microbial genomes shed light on interconnected biogeochemical processes in an aquifer system.</title>
        <authorList>
            <person name="Anantharaman K."/>
            <person name="Brown C.T."/>
            <person name="Hug L.A."/>
            <person name="Sharon I."/>
            <person name="Castelle C.J."/>
            <person name="Probst A.J."/>
            <person name="Thomas B.C."/>
            <person name="Singh A."/>
            <person name="Wilkins M.J."/>
            <person name="Karaoz U."/>
            <person name="Brodie E.L."/>
            <person name="Williams K.H."/>
            <person name="Hubbard S.S."/>
            <person name="Banfield J.F."/>
        </authorList>
    </citation>
    <scope>NUCLEOTIDE SEQUENCE [LARGE SCALE GENOMIC DNA]</scope>
</reference>